<accession>D2JLZ9</accession>
<feature type="region of interest" description="Disordered" evidence="1">
    <location>
        <begin position="54"/>
        <end position="115"/>
    </location>
</feature>
<evidence type="ECO:0000256" key="2">
    <source>
        <dbReference type="SAM" id="SignalP"/>
    </source>
</evidence>
<feature type="compositionally biased region" description="Low complexity" evidence="1">
    <location>
        <begin position="54"/>
        <end position="107"/>
    </location>
</feature>
<proteinExistence type="predicted"/>
<gene>
    <name evidence="3" type="ORF">FSAMB_0002</name>
</gene>
<keyword evidence="2" id="KW-0732">Signal</keyword>
<organism evidence="3">
    <name type="scientific">Gibberella pulicaris</name>
    <dbReference type="NCBI Taxonomy" id="5128"/>
    <lineage>
        <taxon>Eukaryota</taxon>
        <taxon>Fungi</taxon>
        <taxon>Dikarya</taxon>
        <taxon>Ascomycota</taxon>
        <taxon>Pezizomycotina</taxon>
        <taxon>Sordariomycetes</taxon>
        <taxon>Hypocreomycetidae</taxon>
        <taxon>Hypocreales</taxon>
        <taxon>Nectriaceae</taxon>
        <taxon>Fusarium</taxon>
    </lineage>
</organism>
<dbReference type="AlphaFoldDB" id="D2JLZ9"/>
<reference evidence="3" key="1">
    <citation type="journal article" date="2009" name="Mol. Microbiol.">
        <title>Evidence that a secondary metabolic biosynthetic gene cluster has grown by gene relocation during evolution of the filamentous fungus Fusarium.</title>
        <authorList>
            <person name="Proctor R.H."/>
            <person name="McCormick S.P."/>
            <person name="Alexander N.J."/>
            <person name="Desjardins A.E."/>
        </authorList>
    </citation>
    <scope>NUCLEOTIDE SEQUENCE</scope>
    <source>
        <strain evidence="3">FRC R-07843</strain>
    </source>
</reference>
<protein>
    <submittedName>
        <fullName evidence="3">Uncharacterized protein</fullName>
    </submittedName>
</protein>
<evidence type="ECO:0000256" key="1">
    <source>
        <dbReference type="SAM" id="MobiDB-lite"/>
    </source>
</evidence>
<sequence length="254" mass="25839">MRVLLFATGLFVANVVVEAGVCKPARTTASHSDAVSSIESAATSASATLTETFGLSTTETASPESTETSAPGTTLATTTTDILSTSVTEAPSTTTTEEASTTVSSSTGPVATPGSIVGTGPVAGITLQGVDSRFVPLSFGPQTLIFNLVNGKLATGNNNNYLCLTYKDTGVLGPLVLCPFDNFSNAPLACQRSSDGTLACTAPNGSCTSTGTCRRPNNAVSFSQFYVNGDQEGFFGPTTGDFPGYTAISPLLIN</sequence>
<feature type="chain" id="PRO_5003032439" evidence="2">
    <location>
        <begin position="20"/>
        <end position="254"/>
    </location>
</feature>
<dbReference type="EMBL" id="GQ915521">
    <property type="protein sequence ID" value="ACZ63286.1"/>
    <property type="molecule type" value="Genomic_DNA"/>
</dbReference>
<evidence type="ECO:0000313" key="3">
    <source>
        <dbReference type="EMBL" id="ACZ63286.1"/>
    </source>
</evidence>
<name>D2JLZ9_GIBPU</name>
<feature type="signal peptide" evidence="2">
    <location>
        <begin position="1"/>
        <end position="19"/>
    </location>
</feature>